<organism evidence="1 2">
    <name type="scientific">Paraburkholderia caledonica</name>
    <dbReference type="NCBI Taxonomy" id="134536"/>
    <lineage>
        <taxon>Bacteria</taxon>
        <taxon>Pseudomonadati</taxon>
        <taxon>Pseudomonadota</taxon>
        <taxon>Betaproteobacteria</taxon>
        <taxon>Burkholderiales</taxon>
        <taxon>Burkholderiaceae</taxon>
        <taxon>Paraburkholderia</taxon>
    </lineage>
</organism>
<evidence type="ECO:0000313" key="2">
    <source>
        <dbReference type="Proteomes" id="UP001229486"/>
    </source>
</evidence>
<sequence>MQSVVRMLDYGQQPQAACDAPRWKVNRDFTIDIESKLDAKTAEGLQKLGHTIKSVDDPYMDFGSGQYIWKLDRNDPERGYVAASDSRRDGLAAGF</sequence>
<dbReference type="SUPFAM" id="SSF56235">
    <property type="entry name" value="N-terminal nucleophile aminohydrolases (Ntn hydrolases)"/>
    <property type="match status" value="1"/>
</dbReference>
<dbReference type="Gene3D" id="3.60.20.40">
    <property type="match status" value="1"/>
</dbReference>
<dbReference type="InterPro" id="IPR043137">
    <property type="entry name" value="GGT_ssub_C"/>
</dbReference>
<dbReference type="PANTHER" id="PTHR43881">
    <property type="entry name" value="GAMMA-GLUTAMYLTRANSPEPTIDASE (AFU_ORTHOLOGUE AFUA_4G13580)"/>
    <property type="match status" value="1"/>
</dbReference>
<comment type="caution">
    <text evidence="1">The sequence shown here is derived from an EMBL/GenBank/DDBJ whole genome shotgun (WGS) entry which is preliminary data.</text>
</comment>
<protein>
    <submittedName>
        <fullName evidence="1">Gamma-glutamyltranspeptidase</fullName>
    </submittedName>
</protein>
<dbReference type="InterPro" id="IPR052896">
    <property type="entry name" value="GGT-like_enzyme"/>
</dbReference>
<dbReference type="Proteomes" id="UP001229486">
    <property type="component" value="Unassembled WGS sequence"/>
</dbReference>
<accession>A0AB73IKJ6</accession>
<reference evidence="1" key="1">
    <citation type="submission" date="2023-07" db="EMBL/GenBank/DDBJ databases">
        <title>Sorghum-associated microbial communities from plants grown in Nebraska, USA.</title>
        <authorList>
            <person name="Schachtman D."/>
        </authorList>
    </citation>
    <scope>NUCLEOTIDE SEQUENCE</scope>
    <source>
        <strain evidence="1">DS1061</strain>
    </source>
</reference>
<evidence type="ECO:0000313" key="1">
    <source>
        <dbReference type="EMBL" id="MDP9648647.1"/>
    </source>
</evidence>
<dbReference type="Pfam" id="PF01019">
    <property type="entry name" value="G_glu_transpept"/>
    <property type="match status" value="1"/>
</dbReference>
<gene>
    <name evidence="1" type="ORF">J2793_004093</name>
</gene>
<dbReference type="EMBL" id="JAURTK010000004">
    <property type="protein sequence ID" value="MDP9648647.1"/>
    <property type="molecule type" value="Genomic_DNA"/>
</dbReference>
<dbReference type="InterPro" id="IPR029055">
    <property type="entry name" value="Ntn_hydrolases_N"/>
</dbReference>
<proteinExistence type="predicted"/>
<dbReference type="AlphaFoldDB" id="A0AB73IKJ6"/>
<dbReference type="PANTHER" id="PTHR43881:SF1">
    <property type="entry name" value="GAMMA-GLUTAMYLTRANSPEPTIDASE (AFU_ORTHOLOGUE AFUA_4G13580)"/>
    <property type="match status" value="1"/>
</dbReference>
<name>A0AB73IKJ6_9BURK</name>